<dbReference type="AlphaFoldDB" id="A0A813JGW6"/>
<dbReference type="SMART" id="SM01117">
    <property type="entry name" value="Cyt-b5"/>
    <property type="match status" value="1"/>
</dbReference>
<evidence type="ECO:0000256" key="2">
    <source>
        <dbReference type="ARBA" id="ARBA00022723"/>
    </source>
</evidence>
<evidence type="ECO:0000313" key="8">
    <source>
        <dbReference type="Proteomes" id="UP000626109"/>
    </source>
</evidence>
<evidence type="ECO:0000259" key="6">
    <source>
        <dbReference type="PROSITE" id="PS50255"/>
    </source>
</evidence>
<keyword evidence="2" id="KW-0479">Metal-binding</keyword>
<evidence type="ECO:0000256" key="1">
    <source>
        <dbReference type="ARBA" id="ARBA00022617"/>
    </source>
</evidence>
<dbReference type="PANTHER" id="PTHR19359:SF95">
    <property type="entry name" value="CYTOCHROME B5 TYPE B"/>
    <property type="match status" value="1"/>
</dbReference>
<dbReference type="InterPro" id="IPR050668">
    <property type="entry name" value="Cytochrome_b5"/>
</dbReference>
<feature type="non-terminal residue" evidence="7">
    <location>
        <position position="355"/>
    </location>
</feature>
<sequence>MSSLPELTLEEVGKHVSVGDMWCAIDGLVYDLSRFADLHPGGLAPLRDFAGQDATEAFFGLHRAEVLTEKRYQRLRIGRLAGSPQAVAPSVAPPYGEAMGFWRVHSPYYTELHHSFRDTLRGFIDREIRPEAAKMDEEGAEIPLELGAEKSWSAKLFKNSQAASRIEVLEQCRDSFAVRALLAAVASATAVHPASSRLTLVNSKNLKEVDDKMAKRSPEEEKDEKDDEAPAEAAKVVVKAAHKELTREEKKALAVKDWRIEYGPDAEGLQTNQEICCPNPDIKWCKDNGLACTPEVKAAVAEQAAVKEVAKEAAIIAEEAKKAAELTPGSRSAAVPKSLSSTLLTGMALSLAACL</sequence>
<dbReference type="GO" id="GO:0020037">
    <property type="term" value="F:heme binding"/>
    <property type="evidence" value="ECO:0007669"/>
    <property type="project" value="TreeGrafter"/>
</dbReference>
<dbReference type="SUPFAM" id="SSF55856">
    <property type="entry name" value="Cytochrome b5-like heme/steroid binding domain"/>
    <property type="match status" value="1"/>
</dbReference>
<evidence type="ECO:0000256" key="3">
    <source>
        <dbReference type="ARBA" id="ARBA00023004"/>
    </source>
</evidence>
<dbReference type="InterPro" id="IPR001199">
    <property type="entry name" value="Cyt_B5-like_heme/steroid-bd"/>
</dbReference>
<comment type="caution">
    <text evidence="7">The sequence shown here is derived from an EMBL/GenBank/DDBJ whole genome shotgun (WGS) entry which is preliminary data.</text>
</comment>
<feature type="compositionally biased region" description="Acidic residues" evidence="5">
    <location>
        <begin position="220"/>
        <end position="230"/>
    </location>
</feature>
<reference evidence="7" key="1">
    <citation type="submission" date="2021-02" db="EMBL/GenBank/DDBJ databases">
        <authorList>
            <person name="Dougan E. K."/>
            <person name="Rhodes N."/>
            <person name="Thang M."/>
            <person name="Chan C."/>
        </authorList>
    </citation>
    <scope>NUCLEOTIDE SEQUENCE</scope>
</reference>
<proteinExistence type="inferred from homology"/>
<keyword evidence="1" id="KW-0349">Heme</keyword>
<accession>A0A813JGW6</accession>
<dbReference type="InterPro" id="IPR037069">
    <property type="entry name" value="AcylCoA_DH/ox_N_sf"/>
</dbReference>
<dbReference type="GO" id="GO:0046872">
    <property type="term" value="F:metal ion binding"/>
    <property type="evidence" value="ECO:0007669"/>
    <property type="project" value="UniProtKB-KW"/>
</dbReference>
<evidence type="ECO:0000256" key="5">
    <source>
        <dbReference type="SAM" id="MobiDB-lite"/>
    </source>
</evidence>
<organism evidence="7 8">
    <name type="scientific">Polarella glacialis</name>
    <name type="common">Dinoflagellate</name>
    <dbReference type="NCBI Taxonomy" id="89957"/>
    <lineage>
        <taxon>Eukaryota</taxon>
        <taxon>Sar</taxon>
        <taxon>Alveolata</taxon>
        <taxon>Dinophyceae</taxon>
        <taxon>Suessiales</taxon>
        <taxon>Suessiaceae</taxon>
        <taxon>Polarella</taxon>
    </lineage>
</organism>
<dbReference type="Gene3D" id="3.10.120.10">
    <property type="entry name" value="Cytochrome b5-like heme/steroid binding domain"/>
    <property type="match status" value="1"/>
</dbReference>
<comment type="similarity">
    <text evidence="4">Belongs to the cytochrome b5 family.</text>
</comment>
<feature type="compositionally biased region" description="Basic and acidic residues" evidence="5">
    <location>
        <begin position="209"/>
        <end position="219"/>
    </location>
</feature>
<dbReference type="InterPro" id="IPR036400">
    <property type="entry name" value="Cyt_B5-like_heme/steroid_sf"/>
</dbReference>
<name>A0A813JGW6_POLGL</name>
<dbReference type="PANTHER" id="PTHR19359">
    <property type="entry name" value="CYTOCHROME B5"/>
    <property type="match status" value="1"/>
</dbReference>
<dbReference type="Pfam" id="PF00173">
    <property type="entry name" value="Cyt-b5"/>
    <property type="match status" value="1"/>
</dbReference>
<evidence type="ECO:0000256" key="4">
    <source>
        <dbReference type="ARBA" id="ARBA00038168"/>
    </source>
</evidence>
<feature type="region of interest" description="Disordered" evidence="5">
    <location>
        <begin position="209"/>
        <end position="231"/>
    </location>
</feature>
<dbReference type="GO" id="GO:0016627">
    <property type="term" value="F:oxidoreductase activity, acting on the CH-CH group of donors"/>
    <property type="evidence" value="ECO:0007669"/>
    <property type="project" value="InterPro"/>
</dbReference>
<gene>
    <name evidence="7" type="ORF">PGLA2088_LOCUS19844</name>
</gene>
<dbReference type="PROSITE" id="PS50255">
    <property type="entry name" value="CYTOCHROME_B5_2"/>
    <property type="match status" value="1"/>
</dbReference>
<dbReference type="Proteomes" id="UP000626109">
    <property type="component" value="Unassembled WGS sequence"/>
</dbReference>
<protein>
    <recommendedName>
        <fullName evidence="6">Cytochrome b5 heme-binding domain-containing protein</fullName>
    </recommendedName>
</protein>
<dbReference type="EMBL" id="CAJNNW010025237">
    <property type="protein sequence ID" value="CAE8676370.1"/>
    <property type="molecule type" value="Genomic_DNA"/>
</dbReference>
<evidence type="ECO:0000313" key="7">
    <source>
        <dbReference type="EMBL" id="CAE8676370.1"/>
    </source>
</evidence>
<dbReference type="GO" id="GO:0050660">
    <property type="term" value="F:flavin adenine dinucleotide binding"/>
    <property type="evidence" value="ECO:0007669"/>
    <property type="project" value="InterPro"/>
</dbReference>
<dbReference type="Gene3D" id="1.10.540.10">
    <property type="entry name" value="Acyl-CoA dehydrogenase/oxidase, N-terminal domain"/>
    <property type="match status" value="1"/>
</dbReference>
<keyword evidence="3" id="KW-0408">Iron</keyword>
<dbReference type="GO" id="GO:0016020">
    <property type="term" value="C:membrane"/>
    <property type="evidence" value="ECO:0007669"/>
    <property type="project" value="TreeGrafter"/>
</dbReference>
<feature type="domain" description="Cytochrome b5 heme-binding" evidence="6">
    <location>
        <begin position="4"/>
        <end position="81"/>
    </location>
</feature>